<organism evidence="8 9">
    <name type="scientific">Actinacidiphila paucisporea</name>
    <dbReference type="NCBI Taxonomy" id="310782"/>
    <lineage>
        <taxon>Bacteria</taxon>
        <taxon>Bacillati</taxon>
        <taxon>Actinomycetota</taxon>
        <taxon>Actinomycetes</taxon>
        <taxon>Kitasatosporales</taxon>
        <taxon>Streptomycetaceae</taxon>
        <taxon>Actinacidiphila</taxon>
    </lineage>
</organism>
<dbReference type="PIRSF" id="PIRSF006648">
    <property type="entry name" value="DrrB"/>
    <property type="match status" value="1"/>
</dbReference>
<dbReference type="PANTHER" id="PTHR43229">
    <property type="entry name" value="NODULATION PROTEIN J"/>
    <property type="match status" value="1"/>
</dbReference>
<reference evidence="8 9" key="1">
    <citation type="submission" date="2016-11" db="EMBL/GenBank/DDBJ databases">
        <authorList>
            <person name="Jaros S."/>
            <person name="Januszkiewicz K."/>
            <person name="Wedrychowicz H."/>
        </authorList>
    </citation>
    <scope>NUCLEOTIDE SEQUENCE [LARGE SCALE GENOMIC DNA]</scope>
    <source>
        <strain evidence="8 9">CGMCC 4.2025</strain>
    </source>
</reference>
<evidence type="ECO:0000256" key="2">
    <source>
        <dbReference type="ARBA" id="ARBA00022692"/>
    </source>
</evidence>
<gene>
    <name evidence="8" type="ORF">SAMN05216499_11593</name>
</gene>
<dbReference type="EMBL" id="FRBI01000015">
    <property type="protein sequence ID" value="SHM85727.1"/>
    <property type="molecule type" value="Genomic_DNA"/>
</dbReference>
<proteinExistence type="inferred from homology"/>
<evidence type="ECO:0000256" key="5">
    <source>
        <dbReference type="ARBA" id="ARBA00023251"/>
    </source>
</evidence>
<keyword evidence="2 6" id="KW-0812">Transmembrane</keyword>
<dbReference type="GO" id="GO:0140359">
    <property type="term" value="F:ABC-type transporter activity"/>
    <property type="evidence" value="ECO:0007669"/>
    <property type="project" value="InterPro"/>
</dbReference>
<comment type="similarity">
    <text evidence="6">Belongs to the ABC-2 integral membrane protein family.</text>
</comment>
<dbReference type="Proteomes" id="UP000184111">
    <property type="component" value="Unassembled WGS sequence"/>
</dbReference>
<accession>A0A1M7M505</accession>
<dbReference type="PROSITE" id="PS51012">
    <property type="entry name" value="ABC_TM2"/>
    <property type="match status" value="1"/>
</dbReference>
<feature type="transmembrane region" description="Helical" evidence="6">
    <location>
        <begin position="21"/>
        <end position="40"/>
    </location>
</feature>
<evidence type="ECO:0000256" key="4">
    <source>
        <dbReference type="ARBA" id="ARBA00023136"/>
    </source>
</evidence>
<feature type="transmembrane region" description="Helical" evidence="6">
    <location>
        <begin position="175"/>
        <end position="197"/>
    </location>
</feature>
<name>A0A1M7M505_9ACTN</name>
<dbReference type="PANTHER" id="PTHR43229:SF2">
    <property type="entry name" value="NODULATION PROTEIN J"/>
    <property type="match status" value="1"/>
</dbReference>
<dbReference type="InterPro" id="IPR047817">
    <property type="entry name" value="ABC2_TM_bact-type"/>
</dbReference>
<evidence type="ECO:0000256" key="3">
    <source>
        <dbReference type="ARBA" id="ARBA00022989"/>
    </source>
</evidence>
<feature type="transmembrane region" description="Helical" evidence="6">
    <location>
        <begin position="135"/>
        <end position="163"/>
    </location>
</feature>
<evidence type="ECO:0000256" key="6">
    <source>
        <dbReference type="RuleBase" id="RU361157"/>
    </source>
</evidence>
<dbReference type="OrthoDB" id="9255971at2"/>
<evidence type="ECO:0000313" key="9">
    <source>
        <dbReference type="Proteomes" id="UP000184111"/>
    </source>
</evidence>
<feature type="transmembrane region" description="Helical" evidence="6">
    <location>
        <begin position="104"/>
        <end position="129"/>
    </location>
</feature>
<keyword evidence="6" id="KW-0813">Transport</keyword>
<dbReference type="InterPro" id="IPR013525">
    <property type="entry name" value="ABC2_TM"/>
</dbReference>
<evidence type="ECO:0000313" key="8">
    <source>
        <dbReference type="EMBL" id="SHM85727.1"/>
    </source>
</evidence>
<dbReference type="Pfam" id="PF01061">
    <property type="entry name" value="ABC2_membrane"/>
    <property type="match status" value="1"/>
</dbReference>
<keyword evidence="9" id="KW-1185">Reference proteome</keyword>
<keyword evidence="6" id="KW-1003">Cell membrane</keyword>
<evidence type="ECO:0000256" key="1">
    <source>
        <dbReference type="ARBA" id="ARBA00004141"/>
    </source>
</evidence>
<sequence length="253" mass="27111">MPVARDTSLIFRRQVRQDARNPVWLIIGLSQPILYLAFFGPMLSRVLRADEGTAGSAWQVYVPGLLVQLALFGAAFVGFTVIADWRTGSMERMRVTPVSRFALLMGRVLHDVAVLLAQSVVLILAAVVFGLRAPLAGIALSLLFVALLTCSLSSLSYGLGLVVKRETAFSPMLNIATVLLLLLSGILLPMSLAPGWLDDVSRLTPLRYLVDAIRDAFVGHFATATVAEGLAVGVGLAALSLAAGTYVFCRENV</sequence>
<dbReference type="STRING" id="310782.SAMN05216499_11593"/>
<feature type="transmembrane region" description="Helical" evidence="6">
    <location>
        <begin position="60"/>
        <end position="83"/>
    </location>
</feature>
<dbReference type="InterPro" id="IPR051784">
    <property type="entry name" value="Nod_factor_ABC_transporter"/>
</dbReference>
<feature type="transmembrane region" description="Helical" evidence="6">
    <location>
        <begin position="217"/>
        <end position="249"/>
    </location>
</feature>
<feature type="domain" description="ABC transmembrane type-2" evidence="7">
    <location>
        <begin position="23"/>
        <end position="251"/>
    </location>
</feature>
<evidence type="ECO:0000259" key="7">
    <source>
        <dbReference type="PROSITE" id="PS51012"/>
    </source>
</evidence>
<dbReference type="GO" id="GO:0043190">
    <property type="term" value="C:ATP-binding cassette (ABC) transporter complex"/>
    <property type="evidence" value="ECO:0007669"/>
    <property type="project" value="InterPro"/>
</dbReference>
<protein>
    <recommendedName>
        <fullName evidence="6">Transport permease protein</fullName>
    </recommendedName>
</protein>
<dbReference type="InterPro" id="IPR000412">
    <property type="entry name" value="ABC_2_transport"/>
</dbReference>
<keyword evidence="3 6" id="KW-1133">Transmembrane helix</keyword>
<dbReference type="RefSeq" id="WP_073500730.1">
    <property type="nucleotide sequence ID" value="NZ_FRBI01000015.1"/>
</dbReference>
<keyword evidence="5" id="KW-0046">Antibiotic resistance</keyword>
<dbReference type="AlphaFoldDB" id="A0A1M7M505"/>
<comment type="subcellular location">
    <subcellularLocation>
        <location evidence="6">Cell membrane</location>
        <topology evidence="6">Multi-pass membrane protein</topology>
    </subcellularLocation>
    <subcellularLocation>
        <location evidence="1">Membrane</location>
        <topology evidence="1">Multi-pass membrane protein</topology>
    </subcellularLocation>
</comment>
<dbReference type="GO" id="GO:0046677">
    <property type="term" value="P:response to antibiotic"/>
    <property type="evidence" value="ECO:0007669"/>
    <property type="project" value="UniProtKB-KW"/>
</dbReference>
<keyword evidence="4 6" id="KW-0472">Membrane</keyword>